<dbReference type="AlphaFoldDB" id="A0A0E9X5A0"/>
<name>A0A0E9X5A0_ANGAN</name>
<organism evidence="1">
    <name type="scientific">Anguilla anguilla</name>
    <name type="common">European freshwater eel</name>
    <name type="synonym">Muraena anguilla</name>
    <dbReference type="NCBI Taxonomy" id="7936"/>
    <lineage>
        <taxon>Eukaryota</taxon>
        <taxon>Metazoa</taxon>
        <taxon>Chordata</taxon>
        <taxon>Craniata</taxon>
        <taxon>Vertebrata</taxon>
        <taxon>Euteleostomi</taxon>
        <taxon>Actinopterygii</taxon>
        <taxon>Neopterygii</taxon>
        <taxon>Teleostei</taxon>
        <taxon>Anguilliformes</taxon>
        <taxon>Anguillidae</taxon>
        <taxon>Anguilla</taxon>
    </lineage>
</organism>
<evidence type="ECO:0000313" key="1">
    <source>
        <dbReference type="EMBL" id="JAH97065.1"/>
    </source>
</evidence>
<protein>
    <submittedName>
        <fullName evidence="1">Uncharacterized protein</fullName>
    </submittedName>
</protein>
<reference evidence="1" key="1">
    <citation type="submission" date="2014-11" db="EMBL/GenBank/DDBJ databases">
        <authorList>
            <person name="Amaro Gonzalez C."/>
        </authorList>
    </citation>
    <scope>NUCLEOTIDE SEQUENCE</scope>
</reference>
<reference evidence="1" key="2">
    <citation type="journal article" date="2015" name="Fish Shellfish Immunol.">
        <title>Early steps in the European eel (Anguilla anguilla)-Vibrio vulnificus interaction in the gills: Role of the RtxA13 toxin.</title>
        <authorList>
            <person name="Callol A."/>
            <person name="Pajuelo D."/>
            <person name="Ebbesson L."/>
            <person name="Teles M."/>
            <person name="MacKenzie S."/>
            <person name="Amaro C."/>
        </authorList>
    </citation>
    <scope>NUCLEOTIDE SEQUENCE</scope>
</reference>
<proteinExistence type="predicted"/>
<dbReference type="EMBL" id="GBXM01011512">
    <property type="protein sequence ID" value="JAH97065.1"/>
    <property type="molecule type" value="Transcribed_RNA"/>
</dbReference>
<sequence length="62" mass="6817">MTATSSGETSSAGDEFVKGRDTTIFRAAASFCKKKTRSFSLQGSLNKYFQNISDDLNNICRI</sequence>
<accession>A0A0E9X5A0</accession>